<feature type="transmembrane region" description="Helical" evidence="8">
    <location>
        <begin position="230"/>
        <end position="252"/>
    </location>
</feature>
<evidence type="ECO:0000256" key="6">
    <source>
        <dbReference type="ARBA" id="ARBA00023136"/>
    </source>
</evidence>
<dbReference type="PANTHER" id="PTHR23503">
    <property type="entry name" value="SOLUTE CARRIER FAMILY 2"/>
    <property type="match status" value="1"/>
</dbReference>
<evidence type="ECO:0000256" key="2">
    <source>
        <dbReference type="ARBA" id="ARBA00022448"/>
    </source>
</evidence>
<feature type="transmembrane region" description="Helical" evidence="8">
    <location>
        <begin position="419"/>
        <end position="445"/>
    </location>
</feature>
<feature type="transmembrane region" description="Helical" evidence="8">
    <location>
        <begin position="457"/>
        <end position="477"/>
    </location>
</feature>
<feature type="transmembrane region" description="Helical" evidence="8">
    <location>
        <begin position="391"/>
        <end position="413"/>
    </location>
</feature>
<evidence type="ECO:0000256" key="3">
    <source>
        <dbReference type="ARBA" id="ARBA00022475"/>
    </source>
</evidence>
<dbReference type="PRINTS" id="PR00171">
    <property type="entry name" value="SUGRTRNSPORT"/>
</dbReference>
<keyword evidence="2 7" id="KW-0813">Transport</keyword>
<dbReference type="Proteomes" id="UP001075354">
    <property type="component" value="Chromosome 6"/>
</dbReference>
<keyword evidence="5 8" id="KW-1133">Transmembrane helix</keyword>
<dbReference type="InterPro" id="IPR020846">
    <property type="entry name" value="MFS_dom"/>
</dbReference>
<dbReference type="PROSITE" id="PS50850">
    <property type="entry name" value="MFS"/>
    <property type="match status" value="1"/>
</dbReference>
<dbReference type="NCBIfam" id="TIGR00879">
    <property type="entry name" value="SP"/>
    <property type="match status" value="1"/>
</dbReference>
<feature type="transmembrane region" description="Helical" evidence="8">
    <location>
        <begin position="489"/>
        <end position="507"/>
    </location>
</feature>
<feature type="domain" description="Major facilitator superfamily (MFS) profile" evidence="9">
    <location>
        <begin position="59"/>
        <end position="511"/>
    </location>
</feature>
<dbReference type="InterPro" id="IPR045263">
    <property type="entry name" value="GLUT"/>
</dbReference>
<dbReference type="SUPFAM" id="SSF103473">
    <property type="entry name" value="MFS general substrate transporter"/>
    <property type="match status" value="1"/>
</dbReference>
<protein>
    <recommendedName>
        <fullName evidence="9">Major facilitator superfamily (MFS) profile domain-containing protein</fullName>
    </recommendedName>
</protein>
<name>A0AAV7XLF7_9NEOP</name>
<feature type="transmembrane region" description="Helical" evidence="8">
    <location>
        <begin position="142"/>
        <end position="161"/>
    </location>
</feature>
<proteinExistence type="inferred from homology"/>
<dbReference type="PROSITE" id="PS00217">
    <property type="entry name" value="SUGAR_TRANSPORT_2"/>
    <property type="match status" value="1"/>
</dbReference>
<feature type="transmembrane region" description="Helical" evidence="8">
    <location>
        <begin position="54"/>
        <end position="77"/>
    </location>
</feature>
<dbReference type="Gene3D" id="1.20.1250.20">
    <property type="entry name" value="MFS general substrate transporter like domains"/>
    <property type="match status" value="1"/>
</dbReference>
<evidence type="ECO:0000256" key="5">
    <source>
        <dbReference type="ARBA" id="ARBA00022989"/>
    </source>
</evidence>
<evidence type="ECO:0000256" key="8">
    <source>
        <dbReference type="SAM" id="Phobius"/>
    </source>
</evidence>
<organism evidence="10 11">
    <name type="scientific">Megalurothrips usitatus</name>
    <name type="common">bean blossom thrips</name>
    <dbReference type="NCBI Taxonomy" id="439358"/>
    <lineage>
        <taxon>Eukaryota</taxon>
        <taxon>Metazoa</taxon>
        <taxon>Ecdysozoa</taxon>
        <taxon>Arthropoda</taxon>
        <taxon>Hexapoda</taxon>
        <taxon>Insecta</taxon>
        <taxon>Pterygota</taxon>
        <taxon>Neoptera</taxon>
        <taxon>Paraneoptera</taxon>
        <taxon>Thysanoptera</taxon>
        <taxon>Terebrantia</taxon>
        <taxon>Thripoidea</taxon>
        <taxon>Thripidae</taxon>
        <taxon>Megalurothrips</taxon>
    </lineage>
</organism>
<keyword evidence="3" id="KW-1003">Cell membrane</keyword>
<comment type="subcellular location">
    <subcellularLocation>
        <location evidence="1">Cell membrane</location>
        <topology evidence="1">Multi-pass membrane protein</topology>
    </subcellularLocation>
</comment>
<evidence type="ECO:0000256" key="1">
    <source>
        <dbReference type="ARBA" id="ARBA00004651"/>
    </source>
</evidence>
<dbReference type="EMBL" id="JAPTSV010000006">
    <property type="protein sequence ID" value="KAJ1526979.1"/>
    <property type="molecule type" value="Genomic_DNA"/>
</dbReference>
<accession>A0AAV7XLF7</accession>
<comment type="caution">
    <text evidence="10">The sequence shown here is derived from an EMBL/GenBank/DDBJ whole genome shotgun (WGS) entry which is preliminary data.</text>
</comment>
<dbReference type="GO" id="GO:0005886">
    <property type="term" value="C:plasma membrane"/>
    <property type="evidence" value="ECO:0007669"/>
    <property type="project" value="UniProtKB-SubCell"/>
</dbReference>
<comment type="similarity">
    <text evidence="7">Belongs to the major facilitator superfamily. Sugar transporter (TC 2.A.1.1) family.</text>
</comment>
<evidence type="ECO:0000313" key="11">
    <source>
        <dbReference type="Proteomes" id="UP001075354"/>
    </source>
</evidence>
<dbReference type="InterPro" id="IPR005829">
    <property type="entry name" value="Sugar_transporter_CS"/>
</dbReference>
<dbReference type="PROSITE" id="PS00216">
    <property type="entry name" value="SUGAR_TRANSPORT_1"/>
    <property type="match status" value="1"/>
</dbReference>
<dbReference type="GO" id="GO:1990539">
    <property type="term" value="P:fructose import across plasma membrane"/>
    <property type="evidence" value="ECO:0007669"/>
    <property type="project" value="UniProtKB-ARBA"/>
</dbReference>
<evidence type="ECO:0000313" key="10">
    <source>
        <dbReference type="EMBL" id="KAJ1526979.1"/>
    </source>
</evidence>
<keyword evidence="4 8" id="KW-0812">Transmembrane</keyword>
<dbReference type="AlphaFoldDB" id="A0AAV7XLF7"/>
<keyword evidence="6 8" id="KW-0472">Membrane</keyword>
<evidence type="ECO:0000256" key="7">
    <source>
        <dbReference type="RuleBase" id="RU003346"/>
    </source>
</evidence>
<dbReference type="GO" id="GO:0005353">
    <property type="term" value="F:fructose transmembrane transporter activity"/>
    <property type="evidence" value="ECO:0007669"/>
    <property type="project" value="UniProtKB-ARBA"/>
</dbReference>
<dbReference type="PANTHER" id="PTHR23503:SF127">
    <property type="entry name" value="FI08437P-RELATED"/>
    <property type="match status" value="1"/>
</dbReference>
<dbReference type="InterPro" id="IPR036259">
    <property type="entry name" value="MFS_trans_sf"/>
</dbReference>
<feature type="transmembrane region" description="Helical" evidence="8">
    <location>
        <begin position="200"/>
        <end position="218"/>
    </location>
</feature>
<reference evidence="10" key="1">
    <citation type="submission" date="2022-12" db="EMBL/GenBank/DDBJ databases">
        <title>Chromosome-level genome assembly of the bean flower thrips Megalurothrips usitatus.</title>
        <authorList>
            <person name="Ma L."/>
            <person name="Liu Q."/>
            <person name="Li H."/>
            <person name="Cai W."/>
        </authorList>
    </citation>
    <scope>NUCLEOTIDE SEQUENCE</scope>
    <source>
        <strain evidence="10">Cailab_2022a</strain>
    </source>
</reference>
<evidence type="ECO:0000259" key="9">
    <source>
        <dbReference type="PROSITE" id="PS50850"/>
    </source>
</evidence>
<feature type="transmembrane region" description="Helical" evidence="8">
    <location>
        <begin position="167"/>
        <end position="188"/>
    </location>
</feature>
<dbReference type="InterPro" id="IPR003663">
    <property type="entry name" value="Sugar/inositol_transpt"/>
</dbReference>
<feature type="transmembrane region" description="Helical" evidence="8">
    <location>
        <begin position="107"/>
        <end position="130"/>
    </location>
</feature>
<evidence type="ECO:0000256" key="4">
    <source>
        <dbReference type="ARBA" id="ARBA00022692"/>
    </source>
</evidence>
<gene>
    <name evidence="10" type="ORF">ONE63_008524</name>
</gene>
<sequence>MAGSGLDEDGLVPECRLPILSPAGGSAGAGDELPAAAAAPAGAARSKAAGWTPLLVFAAAVTTLGAAVPVGFNIGVINTPAEIIKAFCNASVEAHYGAALTPDQVGVLWSSIVSTFLVGAMTGSMLGGWAADRFGRKGAVSISMLLSLASSALFLCSKYAGSVEMLLVARLVVGFASGLATGVMPMYLTEVAPVHLRGALGVVCPMGINLGVFIGQFAGLDWMLGNEESWHFLLALYGPMVLVGLMLVPALPESPKYLYLVRGEEELGIRELSRIRRQPEERLGEEVRALRMAQKSASEPAAGAGAGQGVNSRRVLCAPELTLPLVLVCVLQGGQQLSGINAVFYYSSSVFQSAGLTATQAQYATLGCGGVNFLTSMVAVPLVNGMGRRPLMAFSTLSAVVCLTLLGTAIITINMLSWMAYVATASVLMYVFFYGFGMGPIPYFIGAELFDVGPRPLGMALGSLSNWGGNFLVGMSFTALQSAIGPSSFYVFAVFTAAQFVFLRIFLPETKGRDTADIADMLSLGFKSKIAKDVRCPESASPLTSSTISA</sequence>
<keyword evidence="11" id="KW-1185">Reference proteome</keyword>
<dbReference type="FunFam" id="1.20.1250.20:FF:001511">
    <property type="entry name" value="Solute carrier family 2, facilitated glucose transporter member 5"/>
    <property type="match status" value="1"/>
</dbReference>
<dbReference type="InterPro" id="IPR005828">
    <property type="entry name" value="MFS_sugar_transport-like"/>
</dbReference>
<dbReference type="Pfam" id="PF00083">
    <property type="entry name" value="Sugar_tr"/>
    <property type="match status" value="1"/>
</dbReference>